<dbReference type="AlphaFoldDB" id="A0A4Z0R717"/>
<evidence type="ECO:0000256" key="12">
    <source>
        <dbReference type="ARBA" id="ARBA00022840"/>
    </source>
</evidence>
<dbReference type="PANTHER" id="PTHR45339:SF1">
    <property type="entry name" value="HYBRID SIGNAL TRANSDUCTION HISTIDINE KINASE J"/>
    <property type="match status" value="1"/>
</dbReference>
<dbReference type="EMBL" id="SPQQ01000002">
    <property type="protein sequence ID" value="TGE38951.1"/>
    <property type="molecule type" value="Genomic_DNA"/>
</dbReference>
<dbReference type="GO" id="GO:0000155">
    <property type="term" value="F:phosphorelay sensor kinase activity"/>
    <property type="evidence" value="ECO:0007669"/>
    <property type="project" value="InterPro"/>
</dbReference>
<feature type="modified residue" description="Phosphohistidine" evidence="20">
    <location>
        <position position="818"/>
    </location>
</feature>
<feature type="domain" description="Response regulatory" evidence="24">
    <location>
        <begin position="470"/>
        <end position="590"/>
    </location>
</feature>
<dbReference type="InterPro" id="IPR004358">
    <property type="entry name" value="Sig_transdc_His_kin-like_C"/>
</dbReference>
<evidence type="ECO:0000259" key="25">
    <source>
        <dbReference type="PROSITE" id="PS50894"/>
    </source>
</evidence>
<evidence type="ECO:0000256" key="16">
    <source>
        <dbReference type="ARBA" id="ARBA00024867"/>
    </source>
</evidence>
<dbReference type="InterPro" id="IPR036890">
    <property type="entry name" value="HATPase_C_sf"/>
</dbReference>
<evidence type="ECO:0000256" key="19">
    <source>
        <dbReference type="ARBA" id="ARBA00074306"/>
    </source>
</evidence>
<dbReference type="InterPro" id="IPR003661">
    <property type="entry name" value="HisK_dim/P_dom"/>
</dbReference>
<name>A0A4Z0R717_9FIRM</name>
<evidence type="ECO:0000256" key="8">
    <source>
        <dbReference type="ARBA" id="ARBA00022679"/>
    </source>
</evidence>
<dbReference type="SUPFAM" id="SSF47384">
    <property type="entry name" value="Homodimeric domain of signal transducing histidine kinase"/>
    <property type="match status" value="1"/>
</dbReference>
<protein>
    <recommendedName>
        <fullName evidence="19">Circadian input-output histidine kinase CikA</fullName>
        <ecNumber evidence="4">2.7.13.3</ecNumber>
    </recommendedName>
    <alternativeName>
        <fullName evidence="18">Sensory/regulatory protein RpfC</fullName>
    </alternativeName>
    <alternativeName>
        <fullName evidence="5">Stage 0 sporulation protein A homolog</fullName>
    </alternativeName>
</protein>
<dbReference type="EC" id="2.7.13.3" evidence="4"/>
<feature type="transmembrane region" description="Helical" evidence="22">
    <location>
        <begin position="100"/>
        <end position="118"/>
    </location>
</feature>
<dbReference type="PRINTS" id="PR00344">
    <property type="entry name" value="BCTRLSENSOR"/>
</dbReference>
<comment type="catalytic activity">
    <reaction evidence="1">
        <text>ATP + protein L-histidine = ADP + protein N-phospho-L-histidine.</text>
        <dbReference type="EC" id="2.7.13.3"/>
    </reaction>
</comment>
<dbReference type="InterPro" id="IPR005467">
    <property type="entry name" value="His_kinase_dom"/>
</dbReference>
<keyword evidence="8" id="KW-0808">Transferase</keyword>
<dbReference type="SUPFAM" id="SSF47226">
    <property type="entry name" value="Histidine-containing phosphotransfer domain, HPT domain"/>
    <property type="match status" value="1"/>
</dbReference>
<keyword evidence="27" id="KW-1185">Reference proteome</keyword>
<feature type="transmembrane region" description="Helical" evidence="22">
    <location>
        <begin position="124"/>
        <end position="141"/>
    </location>
</feature>
<dbReference type="Pfam" id="PF02518">
    <property type="entry name" value="HATPase_c"/>
    <property type="match status" value="1"/>
</dbReference>
<sequence>MLPKDRGLKMRLHPLSLSFKDLELENEFKYSYDYETRVFNRIGISLSFLGWFVLNIFCYLNYPQNFLHMTLAIVILLYPLFTLILLVTSSPRYIKYFQPLTALANGLAGLMFIYVGHFELKNDILTICGEIAVVLFAFFILRLRFKIALFTTLFYVIAYQGSMLIPVVHENANIALLSVIVWLIEITCIVGGNSLERASRKMFYQNKVIKHQQQVAEAATRAKSEFLANMSHEIRTPMNTIIGMAYLALQTDLSSKQQDYIGKIQFSAQALLGIINEILDFSKVEAGKMVLEVVDFSLDEILINLANMLNMKANQKGIELLFQYTADVPQGLRGDPLRLGQIMTNLTNNAIKFTDKGEIVVKIELLLKDEQEVTLQFSVSDTGIGLAQEQQNKLFQAFSQADASTTRKYGGTGLGLAICERLVKLMGGRIWVESELGKGSTFIFTAVFGYGQPVERNQTVLTRRNNKNIKVLVIDDNPIAVEILINMLETMHFSAVGVGSGEQGLAALKKDQANRFDLVLMDWQMPGMDGLETSRRIKTMAEIDYKPEIIMITAYELSELADKASQIGIIKRLTKPVTQSQLFDAVMDVFSSDRDKSIVSSHDCQVGLISDRSADIKGAKILLVEDNEISQQVAMEILQQMGLEVDIAANGLKALEALEEIEYDVVLMDVQMPVMDGYEATYKIRSNLRWANLPVIAMTAYAMSGDREKSLQAGMNDQITKPINPDELLRAMSKWIETCSWPPSGTSKLNHEWSNTDDLPWPELPGIMLAPGLARLGGNRELYKKLLLQFRAGNVDTLDNIKIALAKGDDLSAGRLAHTVKGVAANIGADQLATASSELEASLTQGSIAGTDVLLAKFTASLTIVTDGIRAFEEGFASIPKAKMIMGVVDAAIVRPLLINLAQMLESGSLKSVKQISVLDSHLSNTKVEKQFQQLKKDVDMFDMDSALCKLKAIALALEISL</sequence>
<evidence type="ECO:0000256" key="13">
    <source>
        <dbReference type="ARBA" id="ARBA00022989"/>
    </source>
</evidence>
<dbReference type="Proteomes" id="UP000298460">
    <property type="component" value="Unassembled WGS sequence"/>
</dbReference>
<evidence type="ECO:0000256" key="14">
    <source>
        <dbReference type="ARBA" id="ARBA00023012"/>
    </source>
</evidence>
<dbReference type="Gene3D" id="3.30.565.10">
    <property type="entry name" value="Histidine kinase-like ATPase, C-terminal domain"/>
    <property type="match status" value="1"/>
</dbReference>
<evidence type="ECO:0000256" key="4">
    <source>
        <dbReference type="ARBA" id="ARBA00012438"/>
    </source>
</evidence>
<evidence type="ECO:0000256" key="20">
    <source>
        <dbReference type="PROSITE-ProRule" id="PRU00110"/>
    </source>
</evidence>
<proteinExistence type="inferred from homology"/>
<dbReference type="Gene3D" id="1.10.287.130">
    <property type="match status" value="1"/>
</dbReference>
<feature type="domain" description="Histidine kinase" evidence="23">
    <location>
        <begin position="229"/>
        <end position="450"/>
    </location>
</feature>
<dbReference type="SUPFAM" id="SSF52172">
    <property type="entry name" value="CheY-like"/>
    <property type="match status" value="2"/>
</dbReference>
<dbReference type="SMART" id="SM00387">
    <property type="entry name" value="HATPase_c"/>
    <property type="match status" value="1"/>
</dbReference>
<feature type="modified residue" description="4-aspartylphosphate" evidence="21">
    <location>
        <position position="522"/>
    </location>
</feature>
<dbReference type="Gene3D" id="3.40.50.2300">
    <property type="match status" value="2"/>
</dbReference>
<dbReference type="PROSITE" id="PS50110">
    <property type="entry name" value="RESPONSE_REGULATORY"/>
    <property type="match status" value="2"/>
</dbReference>
<feature type="domain" description="Response regulatory" evidence="24">
    <location>
        <begin position="620"/>
        <end position="736"/>
    </location>
</feature>
<dbReference type="InterPro" id="IPR001789">
    <property type="entry name" value="Sig_transdc_resp-reg_receiver"/>
</dbReference>
<dbReference type="PROSITE" id="PS50894">
    <property type="entry name" value="HPT"/>
    <property type="match status" value="1"/>
</dbReference>
<organism evidence="26 27">
    <name type="scientific">Desulfosporosinus fructosivorans</name>
    <dbReference type="NCBI Taxonomy" id="2018669"/>
    <lineage>
        <taxon>Bacteria</taxon>
        <taxon>Bacillati</taxon>
        <taxon>Bacillota</taxon>
        <taxon>Clostridia</taxon>
        <taxon>Eubacteriales</taxon>
        <taxon>Desulfitobacteriaceae</taxon>
        <taxon>Desulfosporosinus</taxon>
    </lineage>
</organism>
<evidence type="ECO:0000313" key="27">
    <source>
        <dbReference type="Proteomes" id="UP000298460"/>
    </source>
</evidence>
<dbReference type="CDD" id="cd17546">
    <property type="entry name" value="REC_hyHK_CKI1_RcsC-like"/>
    <property type="match status" value="2"/>
</dbReference>
<dbReference type="InterPro" id="IPR036641">
    <property type="entry name" value="HPT_dom_sf"/>
</dbReference>
<evidence type="ECO:0000256" key="9">
    <source>
        <dbReference type="ARBA" id="ARBA00022692"/>
    </source>
</evidence>
<feature type="transmembrane region" description="Helical" evidence="22">
    <location>
        <begin position="68"/>
        <end position="88"/>
    </location>
</feature>
<evidence type="ECO:0000256" key="17">
    <source>
        <dbReference type="ARBA" id="ARBA00064003"/>
    </source>
</evidence>
<comment type="subunit">
    <text evidence="17">At low DSF concentrations, interacts with RpfF.</text>
</comment>
<dbReference type="InterPro" id="IPR003594">
    <property type="entry name" value="HATPase_dom"/>
</dbReference>
<dbReference type="SMART" id="SM00388">
    <property type="entry name" value="HisKA"/>
    <property type="match status" value="1"/>
</dbReference>
<reference evidence="26 27" key="1">
    <citation type="submission" date="2019-03" db="EMBL/GenBank/DDBJ databases">
        <title>Draft Genome Sequence of Desulfosporosinus fructosivorans Strain 63.6F, Isolated from Marine Sediment in the Baltic Sea.</title>
        <authorList>
            <person name="Hausmann B."/>
            <person name="Vandieken V."/>
            <person name="Pjevac P."/>
            <person name="Schreck K."/>
            <person name="Herbold C.W."/>
            <person name="Loy A."/>
        </authorList>
    </citation>
    <scope>NUCLEOTIDE SEQUENCE [LARGE SCALE GENOMIC DNA]</scope>
    <source>
        <strain evidence="26 27">63.6F</strain>
    </source>
</reference>
<keyword evidence="10" id="KW-0547">Nucleotide-binding</keyword>
<gene>
    <name evidence="26" type="ORF">E4K67_05625</name>
</gene>
<dbReference type="FunFam" id="1.10.287.130:FF:000002">
    <property type="entry name" value="Two-component osmosensing histidine kinase"/>
    <property type="match status" value="1"/>
</dbReference>
<dbReference type="Gene3D" id="1.20.120.160">
    <property type="entry name" value="HPT domain"/>
    <property type="match status" value="1"/>
</dbReference>
<keyword evidence="13 22" id="KW-1133">Transmembrane helix</keyword>
<evidence type="ECO:0000256" key="7">
    <source>
        <dbReference type="ARBA" id="ARBA00022553"/>
    </source>
</evidence>
<dbReference type="CDD" id="cd16922">
    <property type="entry name" value="HATPase_EvgS-ArcB-TorS-like"/>
    <property type="match status" value="1"/>
</dbReference>
<feature type="transmembrane region" description="Helical" evidence="22">
    <location>
        <begin position="38"/>
        <end position="62"/>
    </location>
</feature>
<dbReference type="SUPFAM" id="SSF55874">
    <property type="entry name" value="ATPase domain of HSP90 chaperone/DNA topoisomerase II/histidine kinase"/>
    <property type="match status" value="1"/>
</dbReference>
<dbReference type="FunFam" id="3.30.565.10:FF:000010">
    <property type="entry name" value="Sensor histidine kinase RcsC"/>
    <property type="match status" value="1"/>
</dbReference>
<evidence type="ECO:0000259" key="24">
    <source>
        <dbReference type="PROSITE" id="PS50110"/>
    </source>
</evidence>
<keyword evidence="6" id="KW-1003">Cell membrane</keyword>
<keyword evidence="7 21" id="KW-0597">Phosphoprotein</keyword>
<dbReference type="SMART" id="SM00448">
    <property type="entry name" value="REC"/>
    <property type="match status" value="2"/>
</dbReference>
<keyword evidence="9 22" id="KW-0812">Transmembrane</keyword>
<evidence type="ECO:0000256" key="6">
    <source>
        <dbReference type="ARBA" id="ARBA00022475"/>
    </source>
</evidence>
<dbReference type="Pfam" id="PF01627">
    <property type="entry name" value="Hpt"/>
    <property type="match status" value="1"/>
</dbReference>
<evidence type="ECO:0000256" key="3">
    <source>
        <dbReference type="ARBA" id="ARBA00006402"/>
    </source>
</evidence>
<feature type="domain" description="HPt" evidence="25">
    <location>
        <begin position="779"/>
        <end position="872"/>
    </location>
</feature>
<keyword evidence="12" id="KW-0067">ATP-binding</keyword>
<dbReference type="GO" id="GO:0005524">
    <property type="term" value="F:ATP binding"/>
    <property type="evidence" value="ECO:0007669"/>
    <property type="project" value="UniProtKB-KW"/>
</dbReference>
<evidence type="ECO:0000256" key="11">
    <source>
        <dbReference type="ARBA" id="ARBA00022777"/>
    </source>
</evidence>
<evidence type="ECO:0000313" key="26">
    <source>
        <dbReference type="EMBL" id="TGE38951.1"/>
    </source>
</evidence>
<evidence type="ECO:0000259" key="23">
    <source>
        <dbReference type="PROSITE" id="PS50109"/>
    </source>
</evidence>
<dbReference type="InterPro" id="IPR008207">
    <property type="entry name" value="Sig_transdc_His_kin_Hpt_dom"/>
</dbReference>
<feature type="transmembrane region" description="Helical" evidence="22">
    <location>
        <begin position="148"/>
        <end position="168"/>
    </location>
</feature>
<dbReference type="CDD" id="cd00088">
    <property type="entry name" value="HPT"/>
    <property type="match status" value="1"/>
</dbReference>
<evidence type="ECO:0000256" key="22">
    <source>
        <dbReference type="SAM" id="Phobius"/>
    </source>
</evidence>
<comment type="similarity">
    <text evidence="3">In the N-terminal section; belongs to the phytochrome family.</text>
</comment>
<evidence type="ECO:0000256" key="5">
    <source>
        <dbReference type="ARBA" id="ARBA00018672"/>
    </source>
</evidence>
<evidence type="ECO:0000256" key="10">
    <source>
        <dbReference type="ARBA" id="ARBA00022741"/>
    </source>
</evidence>
<evidence type="ECO:0000256" key="15">
    <source>
        <dbReference type="ARBA" id="ARBA00023136"/>
    </source>
</evidence>
<dbReference type="GO" id="GO:0005886">
    <property type="term" value="C:plasma membrane"/>
    <property type="evidence" value="ECO:0007669"/>
    <property type="project" value="UniProtKB-SubCell"/>
</dbReference>
<keyword evidence="11" id="KW-0418">Kinase</keyword>
<keyword evidence="15 22" id="KW-0472">Membrane</keyword>
<dbReference type="CDD" id="cd00082">
    <property type="entry name" value="HisKA"/>
    <property type="match status" value="1"/>
</dbReference>
<keyword evidence="14" id="KW-0902">Two-component regulatory system</keyword>
<comment type="subcellular location">
    <subcellularLocation>
        <location evidence="2">Cell membrane</location>
        <topology evidence="2">Multi-pass membrane protein</topology>
    </subcellularLocation>
</comment>
<evidence type="ECO:0000256" key="21">
    <source>
        <dbReference type="PROSITE-ProRule" id="PRU00169"/>
    </source>
</evidence>
<dbReference type="PANTHER" id="PTHR45339">
    <property type="entry name" value="HYBRID SIGNAL TRANSDUCTION HISTIDINE KINASE J"/>
    <property type="match status" value="1"/>
</dbReference>
<dbReference type="PROSITE" id="PS50109">
    <property type="entry name" value="HIS_KIN"/>
    <property type="match status" value="1"/>
</dbReference>
<accession>A0A4Z0R717</accession>
<dbReference type="Pfam" id="PF00072">
    <property type="entry name" value="Response_reg"/>
    <property type="match status" value="2"/>
</dbReference>
<evidence type="ECO:0000256" key="18">
    <source>
        <dbReference type="ARBA" id="ARBA00068150"/>
    </source>
</evidence>
<comment type="caution">
    <text evidence="26">The sequence shown here is derived from an EMBL/GenBank/DDBJ whole genome shotgun (WGS) entry which is preliminary data.</text>
</comment>
<dbReference type="Pfam" id="PF00512">
    <property type="entry name" value="HisKA"/>
    <property type="match status" value="1"/>
</dbReference>
<evidence type="ECO:0000256" key="2">
    <source>
        <dbReference type="ARBA" id="ARBA00004651"/>
    </source>
</evidence>
<comment type="function">
    <text evidence="16">May play the central regulatory role in sporulation. It may be an element of the effector pathway responsible for the activation of sporulation genes in response to nutritional stress. Spo0A may act in concert with spo0H (a sigma factor) to control the expression of some genes that are critical to the sporulation process.</text>
</comment>
<dbReference type="InterPro" id="IPR036097">
    <property type="entry name" value="HisK_dim/P_sf"/>
</dbReference>
<evidence type="ECO:0000256" key="1">
    <source>
        <dbReference type="ARBA" id="ARBA00000085"/>
    </source>
</evidence>
<dbReference type="InterPro" id="IPR011006">
    <property type="entry name" value="CheY-like_superfamily"/>
</dbReference>
<feature type="modified residue" description="4-aspartylphosphate" evidence="21">
    <location>
        <position position="669"/>
    </location>
</feature>